<evidence type="ECO:0000313" key="1">
    <source>
        <dbReference type="Proteomes" id="UP000515153"/>
    </source>
</evidence>
<name>A0A6P8AW83_PYRGI</name>
<reference evidence="2" key="2">
    <citation type="submission" date="2019-10" db="EMBL/GenBank/DDBJ databases">
        <authorList>
            <consortium name="NCBI Genome Project"/>
        </authorList>
    </citation>
    <scope>NUCLEOTIDE SEQUENCE</scope>
    <source>
        <strain evidence="2">NI907</strain>
    </source>
</reference>
<evidence type="ECO:0000313" key="2">
    <source>
        <dbReference type="RefSeq" id="XP_030979119.1"/>
    </source>
</evidence>
<organism evidence="1 2">
    <name type="scientific">Pyricularia grisea</name>
    <name type="common">Crabgrass-specific blast fungus</name>
    <name type="synonym">Magnaporthe grisea</name>
    <dbReference type="NCBI Taxonomy" id="148305"/>
    <lineage>
        <taxon>Eukaryota</taxon>
        <taxon>Fungi</taxon>
        <taxon>Dikarya</taxon>
        <taxon>Ascomycota</taxon>
        <taxon>Pezizomycotina</taxon>
        <taxon>Sordariomycetes</taxon>
        <taxon>Sordariomycetidae</taxon>
        <taxon>Magnaporthales</taxon>
        <taxon>Pyriculariaceae</taxon>
        <taxon>Pyricularia</taxon>
    </lineage>
</organism>
<proteinExistence type="predicted"/>
<reference evidence="1 2" key="1">
    <citation type="journal article" date="2019" name="Mol. Biol. Evol.">
        <title>Blast fungal genomes show frequent chromosomal changes, gene gains and losses, and effector gene turnover.</title>
        <authorList>
            <person name="Gomez Luciano L.B."/>
            <person name="Jason Tsai I."/>
            <person name="Chuma I."/>
            <person name="Tosa Y."/>
            <person name="Chen Y.H."/>
            <person name="Li J.Y."/>
            <person name="Li M.Y."/>
            <person name="Jade Lu M.Y."/>
            <person name="Nakayashiki H."/>
            <person name="Li W.H."/>
        </authorList>
    </citation>
    <scope>NUCLEOTIDE SEQUENCE [LARGE SCALE GENOMIC DNA]</scope>
    <source>
        <strain evidence="1 2">NI907</strain>
    </source>
</reference>
<dbReference type="RefSeq" id="XP_030979119.1">
    <property type="nucleotide sequence ID" value="XM_031128942.1"/>
</dbReference>
<dbReference type="Proteomes" id="UP000515153">
    <property type="component" value="Chromosome V"/>
</dbReference>
<dbReference type="GeneID" id="41963850"/>
<accession>A0A6P8AW83</accession>
<sequence length="94" mass="10069">MCKCTYAVLGIVAARCEAAKEFRKELLQSLQDNCNAGPSGSLLLPGHLLTLPASTTVSLSPVFQFTIEFPVDKDALPTTKNLAEMDKDGLDVQA</sequence>
<reference evidence="2" key="3">
    <citation type="submission" date="2025-08" db="UniProtKB">
        <authorList>
            <consortium name="RefSeq"/>
        </authorList>
    </citation>
    <scope>IDENTIFICATION</scope>
    <source>
        <strain evidence="2">NI907</strain>
    </source>
</reference>
<protein>
    <submittedName>
        <fullName evidence="2">Uncharacterized protein</fullName>
    </submittedName>
</protein>
<gene>
    <name evidence="2" type="ORF">PgNI_08952</name>
</gene>
<keyword evidence="1" id="KW-1185">Reference proteome</keyword>
<dbReference type="AlphaFoldDB" id="A0A6P8AW83"/>
<dbReference type="KEGG" id="pgri:PgNI_08952"/>